<evidence type="ECO:0000256" key="2">
    <source>
        <dbReference type="ARBA" id="ARBA00022692"/>
    </source>
</evidence>
<comment type="subcellular location">
    <subcellularLocation>
        <location evidence="1">Membrane</location>
        <topology evidence="1">Multi-pass membrane protein</topology>
    </subcellularLocation>
</comment>
<gene>
    <name evidence="6" type="ORF">HK099_001134</name>
</gene>
<proteinExistence type="predicted"/>
<dbReference type="GO" id="GO:0022857">
    <property type="term" value="F:transmembrane transporter activity"/>
    <property type="evidence" value="ECO:0007669"/>
    <property type="project" value="InterPro"/>
</dbReference>
<reference evidence="6" key="1">
    <citation type="submission" date="2020-05" db="EMBL/GenBank/DDBJ databases">
        <title>Phylogenomic resolution of chytrid fungi.</title>
        <authorList>
            <person name="Stajich J.E."/>
            <person name="Amses K."/>
            <person name="Simmons R."/>
            <person name="Seto K."/>
            <person name="Myers J."/>
            <person name="Bonds A."/>
            <person name="Quandt C.A."/>
            <person name="Barry K."/>
            <person name="Liu P."/>
            <person name="Grigoriev I."/>
            <person name="Longcore J.E."/>
            <person name="James T.Y."/>
        </authorList>
    </citation>
    <scope>NUCLEOTIDE SEQUENCE</scope>
    <source>
        <strain evidence="6">JEL0476</strain>
    </source>
</reference>
<accession>A0AAD5Y3G5</accession>
<keyword evidence="2 5" id="KW-0812">Transmembrane</keyword>
<dbReference type="Pfam" id="PF07690">
    <property type="entry name" value="MFS_1"/>
    <property type="match status" value="1"/>
</dbReference>
<evidence type="ECO:0000313" key="7">
    <source>
        <dbReference type="Proteomes" id="UP001211065"/>
    </source>
</evidence>
<evidence type="ECO:0000256" key="3">
    <source>
        <dbReference type="ARBA" id="ARBA00022989"/>
    </source>
</evidence>
<keyword evidence="4 5" id="KW-0472">Membrane</keyword>
<dbReference type="AlphaFoldDB" id="A0AAD5Y3G5"/>
<dbReference type="EMBL" id="JADGJW010000013">
    <property type="protein sequence ID" value="KAJ3227627.1"/>
    <property type="molecule type" value="Genomic_DNA"/>
</dbReference>
<feature type="transmembrane region" description="Helical" evidence="5">
    <location>
        <begin position="453"/>
        <end position="476"/>
    </location>
</feature>
<keyword evidence="7" id="KW-1185">Reference proteome</keyword>
<evidence type="ECO:0000256" key="1">
    <source>
        <dbReference type="ARBA" id="ARBA00004141"/>
    </source>
</evidence>
<dbReference type="PANTHER" id="PTHR23501">
    <property type="entry name" value="MAJOR FACILITATOR SUPERFAMILY"/>
    <property type="match status" value="1"/>
</dbReference>
<keyword evidence="3 5" id="KW-1133">Transmembrane helix</keyword>
<comment type="caution">
    <text evidence="6">The sequence shown here is derived from an EMBL/GenBank/DDBJ whole genome shotgun (WGS) entry which is preliminary data.</text>
</comment>
<dbReference type="InterPro" id="IPR011701">
    <property type="entry name" value="MFS"/>
</dbReference>
<feature type="transmembrane region" description="Helical" evidence="5">
    <location>
        <begin position="254"/>
        <end position="276"/>
    </location>
</feature>
<feature type="transmembrane region" description="Helical" evidence="5">
    <location>
        <begin position="420"/>
        <end position="441"/>
    </location>
</feature>
<feature type="transmembrane region" description="Helical" evidence="5">
    <location>
        <begin position="190"/>
        <end position="207"/>
    </location>
</feature>
<feature type="transmembrane region" description="Helical" evidence="5">
    <location>
        <begin position="390"/>
        <end position="408"/>
    </location>
</feature>
<feature type="transmembrane region" description="Helical" evidence="5">
    <location>
        <begin position="288"/>
        <end position="306"/>
    </location>
</feature>
<feature type="transmembrane region" description="Helical" evidence="5">
    <location>
        <begin position="105"/>
        <end position="126"/>
    </location>
</feature>
<dbReference type="SUPFAM" id="SSF103473">
    <property type="entry name" value="MFS general substrate transporter"/>
    <property type="match status" value="1"/>
</dbReference>
<organism evidence="6 7">
    <name type="scientific">Clydaea vesicula</name>
    <dbReference type="NCBI Taxonomy" id="447962"/>
    <lineage>
        <taxon>Eukaryota</taxon>
        <taxon>Fungi</taxon>
        <taxon>Fungi incertae sedis</taxon>
        <taxon>Chytridiomycota</taxon>
        <taxon>Chytridiomycota incertae sedis</taxon>
        <taxon>Chytridiomycetes</taxon>
        <taxon>Lobulomycetales</taxon>
        <taxon>Lobulomycetaceae</taxon>
        <taxon>Clydaea</taxon>
    </lineage>
</organism>
<dbReference type="InterPro" id="IPR036259">
    <property type="entry name" value="MFS_trans_sf"/>
</dbReference>
<dbReference type="Gene3D" id="1.20.1250.20">
    <property type="entry name" value="MFS general substrate transporter like domains"/>
    <property type="match status" value="1"/>
</dbReference>
<evidence type="ECO:0000313" key="6">
    <source>
        <dbReference type="EMBL" id="KAJ3227627.1"/>
    </source>
</evidence>
<feature type="transmembrane region" description="Helical" evidence="5">
    <location>
        <begin position="159"/>
        <end position="178"/>
    </location>
</feature>
<feature type="transmembrane region" description="Helical" evidence="5">
    <location>
        <begin position="37"/>
        <end position="58"/>
    </location>
</feature>
<feature type="transmembrane region" description="Helical" evidence="5">
    <location>
        <begin position="70"/>
        <end position="93"/>
    </location>
</feature>
<feature type="transmembrane region" description="Helical" evidence="5">
    <location>
        <begin position="318"/>
        <end position="342"/>
    </location>
</feature>
<dbReference type="Proteomes" id="UP001211065">
    <property type="component" value="Unassembled WGS sequence"/>
</dbReference>
<protein>
    <submittedName>
        <fullName evidence="6">Uncharacterized protein</fullName>
    </submittedName>
</protein>
<dbReference type="PANTHER" id="PTHR23501:SF87">
    <property type="entry name" value="SIDEROPHORE IRON TRANSPORTER 2"/>
    <property type="match status" value="1"/>
</dbReference>
<feature type="transmembrane region" description="Helical" evidence="5">
    <location>
        <begin position="362"/>
        <end position="383"/>
    </location>
</feature>
<feature type="transmembrane region" description="Helical" evidence="5">
    <location>
        <begin position="213"/>
        <end position="233"/>
    </location>
</feature>
<sequence length="571" mass="63061">MTEDTTKTAVTDTIMDDETSLDEVWVLPEKANSFKVFGFNFLKVVAAGIFFQTIILALEGSMFGTVSATLHSLFAVLSLNDLPQIAMMISGVLGPAVVKFAEVYGQFPLAVSGVFFAILTYSLFIVSGNPGHIMNGATETAVLTWHSYCFVAGQMTESVARVFLSTLETILITVYIPIRLRATFTAVVNLPNYLIRLVAPLLATSFYHEWRLIFVVTIPVVLLSFFVMYYPLVKIENQYRKKRQSTSFIQICKDLDLIGALLLICGVCCTLAPPMINYSESITHSKNLIPLVIGIICILLFVPYEYYLAPTPVFHRRLVTNITLVCCLIVNAIIYAASNMAFSNFSALFQITKGVSDDTAAMLQYGYGAGYGAGALICGLLIQYTRKLKIWIWSGYLVYLLGFCLFLNTRGAVTSIAEVVIVQIVAGIGCGISLPAIYICVQAAVEKRDVPMAATLVTFTTYVFGPFCGLFASSIWNRYLPDIIAAKPGGNTLDMFGIVDTILSNWKSDSYNEVQKNIIIESYLETQRLTTFIAIGMLVVGLVPIYFIRVNDLPEEENTKEKKENQVETVA</sequence>
<name>A0AAD5Y3G5_9FUNG</name>
<evidence type="ECO:0000256" key="5">
    <source>
        <dbReference type="SAM" id="Phobius"/>
    </source>
</evidence>
<dbReference type="GO" id="GO:0005886">
    <property type="term" value="C:plasma membrane"/>
    <property type="evidence" value="ECO:0007669"/>
    <property type="project" value="TreeGrafter"/>
</dbReference>
<evidence type="ECO:0000256" key="4">
    <source>
        <dbReference type="ARBA" id="ARBA00023136"/>
    </source>
</evidence>
<feature type="transmembrane region" description="Helical" evidence="5">
    <location>
        <begin position="529"/>
        <end position="548"/>
    </location>
</feature>